<dbReference type="InterPro" id="IPR023395">
    <property type="entry name" value="MCP_dom_sf"/>
</dbReference>
<feature type="repeat" description="Solcar" evidence="10">
    <location>
        <begin position="128"/>
        <end position="222"/>
    </location>
</feature>
<evidence type="ECO:0000256" key="3">
    <source>
        <dbReference type="ARBA" id="ARBA00022448"/>
    </source>
</evidence>
<dbReference type="Gene3D" id="1.50.40.10">
    <property type="entry name" value="Mitochondrial carrier domain"/>
    <property type="match status" value="2"/>
</dbReference>
<keyword evidence="7" id="KW-1133">Transmembrane helix</keyword>
<comment type="caution">
    <text evidence="13">The sequence shown here is derived from an EMBL/GenBank/DDBJ whole genome shotgun (WGS) entry which is preliminary data.</text>
</comment>
<evidence type="ECO:0000256" key="10">
    <source>
        <dbReference type="PROSITE-ProRule" id="PRU00282"/>
    </source>
</evidence>
<sequence length="387" mass="42678">MIGSQVPFEHHHDQESQITTPLLESQDNKEKESPILNCMLAGGFGGAVGDSVMHSLDTVKTRQQGSPTTTKYKSMFNAYRSIFVEEGIRRGLYGGYGAAMLGSLPSTAIFFATYETTKRLMIHDWQLNDTLAHLTGGFLGDFASSFVYVPSEVLKTRMQLQGRFNNPFFQSGYNYRGLFDGFKTVIKTEGPGTLFYGYKATLCRDLPFSALQFAFYEKFREYAFFTKGLNSKVDDLTIDLELLTGAAAGGLAGTLTTPLDVIKTRIQTQNPSTIPSPHSTSSSIHIQQPQQQNNQSQHSSNNKIKSPTKIPSKNYTIPSTAQPAILNTSSIIRGLSIVYKTEGIVGLFSGVGPRLVWTSVQSSIMLLLYQVALRTLDNNIPKDGTFK</sequence>
<evidence type="ECO:0000256" key="12">
    <source>
        <dbReference type="SAM" id="MobiDB-lite"/>
    </source>
</evidence>
<dbReference type="HOGENOM" id="CLU_015166_3_2_1"/>
<evidence type="ECO:0000256" key="7">
    <source>
        <dbReference type="ARBA" id="ARBA00022989"/>
    </source>
</evidence>
<feature type="repeat" description="Solcar" evidence="10">
    <location>
        <begin position="33"/>
        <end position="120"/>
    </location>
</feature>
<keyword evidence="9 10" id="KW-0472">Membrane</keyword>
<keyword evidence="5" id="KW-0677">Repeat</keyword>
<evidence type="ECO:0000256" key="6">
    <source>
        <dbReference type="ARBA" id="ARBA00022792"/>
    </source>
</evidence>
<keyword evidence="8" id="KW-0496">Mitochondrion</keyword>
<feature type="repeat" description="Solcar" evidence="10">
    <location>
        <begin position="236"/>
        <end position="375"/>
    </location>
</feature>
<evidence type="ECO:0000256" key="5">
    <source>
        <dbReference type="ARBA" id="ARBA00022737"/>
    </source>
</evidence>
<keyword evidence="14" id="KW-1185">Reference proteome</keyword>
<evidence type="ECO:0000256" key="11">
    <source>
        <dbReference type="RuleBase" id="RU000488"/>
    </source>
</evidence>
<reference evidence="13 14" key="1">
    <citation type="journal article" date="2012" name="Eukaryot. Cell">
        <title>Draft genome sequence of Wickerhamomyces ciferrii NRRL Y-1031 F-60-10.</title>
        <authorList>
            <person name="Schneider J."/>
            <person name="Andrea H."/>
            <person name="Blom J."/>
            <person name="Jaenicke S."/>
            <person name="Ruckert C."/>
            <person name="Schorsch C."/>
            <person name="Szczepanowski R."/>
            <person name="Farwick M."/>
            <person name="Goesmann A."/>
            <person name="Puhler A."/>
            <person name="Schaffer S."/>
            <person name="Tauch A."/>
            <person name="Kohler T."/>
            <person name="Brinkrolf K."/>
        </authorList>
    </citation>
    <scope>NUCLEOTIDE SEQUENCE [LARGE SCALE GENOMIC DNA]</scope>
    <source>
        <strain evidence="14">ATCC 14091 / BCRC 22168 / CBS 111 / JCM 3599 / NBRC 0793 / NRRL Y-1031 F-60-10</strain>
    </source>
</reference>
<dbReference type="InterPro" id="IPR002067">
    <property type="entry name" value="MCP"/>
</dbReference>
<keyword evidence="3 11" id="KW-0813">Transport</keyword>
<feature type="region of interest" description="Disordered" evidence="12">
    <location>
        <begin position="1"/>
        <end position="27"/>
    </location>
</feature>
<dbReference type="eggNOG" id="KOG0770">
    <property type="taxonomic scope" value="Eukaryota"/>
</dbReference>
<dbReference type="EMBL" id="CAIF01000049">
    <property type="protein sequence ID" value="CCH42621.1"/>
    <property type="molecule type" value="Genomic_DNA"/>
</dbReference>
<name>K0KHX2_WICCF</name>
<dbReference type="PRINTS" id="PR00926">
    <property type="entry name" value="MITOCARRIER"/>
</dbReference>
<feature type="compositionally biased region" description="Polar residues" evidence="12">
    <location>
        <begin position="16"/>
        <end position="25"/>
    </location>
</feature>
<dbReference type="GO" id="GO:0005743">
    <property type="term" value="C:mitochondrial inner membrane"/>
    <property type="evidence" value="ECO:0007669"/>
    <property type="project" value="UniProtKB-SubCell"/>
</dbReference>
<gene>
    <name evidence="13" type="ORF">BN7_2165</name>
</gene>
<feature type="region of interest" description="Disordered" evidence="12">
    <location>
        <begin position="269"/>
        <end position="316"/>
    </location>
</feature>
<keyword evidence="4 10" id="KW-0812">Transmembrane</keyword>
<dbReference type="FunFam" id="1.50.40.10:FF:000095">
    <property type="entry name" value="Mitochondrial carrier protein"/>
    <property type="match status" value="1"/>
</dbReference>
<evidence type="ECO:0000256" key="1">
    <source>
        <dbReference type="ARBA" id="ARBA00004448"/>
    </source>
</evidence>
<dbReference type="SUPFAM" id="SSF103506">
    <property type="entry name" value="Mitochondrial carrier"/>
    <property type="match status" value="1"/>
</dbReference>
<protein>
    <submittedName>
        <fullName evidence="13">Mitochondrial carrier</fullName>
    </submittedName>
</protein>
<dbReference type="Pfam" id="PF00153">
    <property type="entry name" value="Mito_carr"/>
    <property type="match status" value="4"/>
</dbReference>
<evidence type="ECO:0000256" key="2">
    <source>
        <dbReference type="ARBA" id="ARBA00006375"/>
    </source>
</evidence>
<dbReference type="InParanoid" id="K0KHX2"/>
<comment type="similarity">
    <text evidence="2 11">Belongs to the mitochondrial carrier (TC 2.A.29) family.</text>
</comment>
<dbReference type="PANTHER" id="PTHR45667">
    <property type="entry name" value="S-ADENOSYLMETHIONINE MITOCHONDRIAL CARRIER PROTEIN"/>
    <property type="match status" value="1"/>
</dbReference>
<evidence type="ECO:0000313" key="14">
    <source>
        <dbReference type="Proteomes" id="UP000009328"/>
    </source>
</evidence>
<dbReference type="GO" id="GO:0055085">
    <property type="term" value="P:transmembrane transport"/>
    <property type="evidence" value="ECO:0007669"/>
    <property type="project" value="InterPro"/>
</dbReference>
<evidence type="ECO:0000256" key="8">
    <source>
        <dbReference type="ARBA" id="ARBA00023128"/>
    </source>
</evidence>
<proteinExistence type="inferred from homology"/>
<evidence type="ECO:0000256" key="9">
    <source>
        <dbReference type="ARBA" id="ARBA00023136"/>
    </source>
</evidence>
<dbReference type="InterPro" id="IPR018108">
    <property type="entry name" value="MCP_transmembrane"/>
</dbReference>
<evidence type="ECO:0000256" key="4">
    <source>
        <dbReference type="ARBA" id="ARBA00022692"/>
    </source>
</evidence>
<feature type="compositionally biased region" description="Low complexity" evidence="12">
    <location>
        <begin position="271"/>
        <end position="305"/>
    </location>
</feature>
<comment type="subcellular location">
    <subcellularLocation>
        <location evidence="1">Mitochondrion inner membrane</location>
        <topology evidence="1">Multi-pass membrane protein</topology>
    </subcellularLocation>
</comment>
<accession>K0KHX2</accession>
<keyword evidence="6" id="KW-0999">Mitochondrion inner membrane</keyword>
<dbReference type="AlphaFoldDB" id="K0KHX2"/>
<dbReference type="PROSITE" id="PS50920">
    <property type="entry name" value="SOLCAR"/>
    <property type="match status" value="3"/>
</dbReference>
<dbReference type="Proteomes" id="UP000009328">
    <property type="component" value="Unassembled WGS sequence"/>
</dbReference>
<evidence type="ECO:0000313" key="13">
    <source>
        <dbReference type="EMBL" id="CCH42621.1"/>
    </source>
</evidence>
<organism evidence="13 14">
    <name type="scientific">Wickerhamomyces ciferrii (strain ATCC 14091 / BCRC 22168 / CBS 111 / JCM 3599 / NBRC 0793 / NRRL Y-1031 F-60-10)</name>
    <name type="common">Yeast</name>
    <name type="synonym">Pichia ciferrii</name>
    <dbReference type="NCBI Taxonomy" id="1206466"/>
    <lineage>
        <taxon>Eukaryota</taxon>
        <taxon>Fungi</taxon>
        <taxon>Dikarya</taxon>
        <taxon>Ascomycota</taxon>
        <taxon>Saccharomycotina</taxon>
        <taxon>Saccharomycetes</taxon>
        <taxon>Phaffomycetales</taxon>
        <taxon>Wickerhamomycetaceae</taxon>
        <taxon>Wickerhamomyces</taxon>
    </lineage>
</organism>
<dbReference type="FunCoup" id="K0KHX2">
    <property type="interactions" value="79"/>
</dbReference>